<evidence type="ECO:0000313" key="4">
    <source>
        <dbReference type="Proteomes" id="UP000007756"/>
    </source>
</evidence>
<name>A0A0H3DPN4_MYCPB</name>
<dbReference type="EMBL" id="CP002077">
    <property type="protein sequence ID" value="ADK87149.1"/>
    <property type="molecule type" value="Genomic_DNA"/>
</dbReference>
<dbReference type="eggNOG" id="ENOG5031YVP">
    <property type="taxonomic scope" value="Bacteria"/>
</dbReference>
<dbReference type="PaxDb" id="722438-MPNE_0615"/>
<evidence type="ECO:0000313" key="3">
    <source>
        <dbReference type="EMBL" id="ADK87149.1"/>
    </source>
</evidence>
<dbReference type="Pfam" id="PF21637">
    <property type="entry name" value="DUF6856"/>
    <property type="match status" value="1"/>
</dbReference>
<dbReference type="RefSeq" id="WP_014325581.1">
    <property type="nucleotide sequence ID" value="NZ_CP010546.1"/>
</dbReference>
<dbReference type="PATRIC" id="fig|722438.3.peg.593"/>
<dbReference type="AlphaFoldDB" id="A0A0H3DPN4"/>
<reference evidence="3 4" key="1">
    <citation type="journal article" date="2010" name="Appl. Environ. Microbiol.">
        <title>Targeted chromosomal knockouts in Mycoplasma pneumoniae.</title>
        <authorList>
            <person name="Krishnakumar R."/>
            <person name="Assad-Garcia N."/>
            <person name="Benders G.A."/>
            <person name="Phan Q."/>
            <person name="Montague M.G."/>
            <person name="Glass J.I."/>
        </authorList>
    </citation>
    <scope>NUCLEOTIDE SEQUENCE [LARGE SCALE GENOMIC DNA]</scope>
    <source>
        <strain evidence="4">ATCC 15531 / DSM 22911 / NBRC 14401 / NCTC 10119 / FH</strain>
    </source>
</reference>
<evidence type="ECO:0000256" key="1">
    <source>
        <dbReference type="SAM" id="MobiDB-lite"/>
    </source>
</evidence>
<feature type="chain" id="PRO_5009772798" description="Lipoprotein" evidence="2">
    <location>
        <begin position="29"/>
        <end position="305"/>
    </location>
</feature>
<organism evidence="3 4">
    <name type="scientific">Mycoplasmoides pneumoniae (strain ATCC 15531 / DSM 23978 / CIP 103766 / NBRC 14401 / NCTC 10119 / FH)</name>
    <name type="common">Mycoplasma pneumoniae</name>
    <dbReference type="NCBI Taxonomy" id="722438"/>
    <lineage>
        <taxon>Bacteria</taxon>
        <taxon>Bacillati</taxon>
        <taxon>Mycoplasmatota</taxon>
        <taxon>Mycoplasmoidales</taxon>
        <taxon>Mycoplasmoidaceae</taxon>
        <taxon>Mycoplasmoides</taxon>
    </lineage>
</organism>
<dbReference type="GeneID" id="66608799"/>
<dbReference type="PROSITE" id="PS51257">
    <property type="entry name" value="PROKAR_LIPOPROTEIN"/>
    <property type="match status" value="1"/>
</dbReference>
<proteinExistence type="predicted"/>
<dbReference type="KEGG" id="mpj:MPNE_0615"/>
<accession>A0A0H3DPN4</accession>
<feature type="compositionally biased region" description="Polar residues" evidence="1">
    <location>
        <begin position="237"/>
        <end position="263"/>
    </location>
</feature>
<dbReference type="Proteomes" id="UP000007756">
    <property type="component" value="Chromosome"/>
</dbReference>
<dbReference type="HOGENOM" id="CLU_911612_0_0_14"/>
<feature type="signal peptide" evidence="2">
    <location>
        <begin position="1"/>
        <end position="28"/>
    </location>
</feature>
<keyword evidence="2" id="KW-0732">Signal</keyword>
<feature type="region of interest" description="Disordered" evidence="1">
    <location>
        <begin position="236"/>
        <end position="265"/>
    </location>
</feature>
<evidence type="ECO:0000256" key="2">
    <source>
        <dbReference type="SAM" id="SignalP"/>
    </source>
</evidence>
<gene>
    <name evidence="3" type="ordered locus">MPNE_0615</name>
</gene>
<evidence type="ECO:0008006" key="5">
    <source>
        <dbReference type="Google" id="ProtNLM"/>
    </source>
</evidence>
<sequence length="305" mass="33526">MKKWFSSISKKKVSFSTLLLLGSGIVLSSCSNIDKPNVFRTLSQQSVENKVDYSKLPKENKTVRNLVFGTAEYNDGNYVLVVTTETDSSQINFLNGSNNQAVSTENWAGDLGTTVKQVQNRYSTYPKGVKFLIWNDIDPNPVKWNPFARYPVIASDNELAKQTDKDNSDKLRRNDESAIQYREIVTFIQTVYSGSVNNLINQSNVHAQTVGTDVTKAIVIAFRKNNLDQISAHFYNPDNSNGSNAPGSNQPNQDSGNNGSTTPAASAAAAAKKSYSAGSFGVKRHAVQVSINFLNFLDSVYTPLN</sequence>
<protein>
    <recommendedName>
        <fullName evidence="5">Lipoprotein</fullName>
    </recommendedName>
</protein>
<dbReference type="InterPro" id="IPR049194">
    <property type="entry name" value="DUF6856"/>
</dbReference>